<organism evidence="3 4">
    <name type="scientific">Holothuria leucospilota</name>
    <name type="common">Black long sea cucumber</name>
    <name type="synonym">Mertensiothuria leucospilota</name>
    <dbReference type="NCBI Taxonomy" id="206669"/>
    <lineage>
        <taxon>Eukaryota</taxon>
        <taxon>Metazoa</taxon>
        <taxon>Echinodermata</taxon>
        <taxon>Eleutherozoa</taxon>
        <taxon>Echinozoa</taxon>
        <taxon>Holothuroidea</taxon>
        <taxon>Aspidochirotacea</taxon>
        <taxon>Aspidochirotida</taxon>
        <taxon>Holothuriidae</taxon>
        <taxon>Holothuria</taxon>
    </lineage>
</organism>
<evidence type="ECO:0000256" key="2">
    <source>
        <dbReference type="SAM" id="Phobius"/>
    </source>
</evidence>
<protein>
    <submittedName>
        <fullName evidence="3">Uncharacterized protein</fullName>
    </submittedName>
</protein>
<dbReference type="AlphaFoldDB" id="A0A9Q0YH33"/>
<keyword evidence="4" id="KW-1185">Reference proteome</keyword>
<dbReference type="EMBL" id="JAIZAY010000277">
    <property type="protein sequence ID" value="KAJ8018586.1"/>
    <property type="molecule type" value="Genomic_DNA"/>
</dbReference>
<feature type="coiled-coil region" evidence="1">
    <location>
        <begin position="131"/>
        <end position="211"/>
    </location>
</feature>
<accession>A0A9Q0YH33</accession>
<dbReference type="Proteomes" id="UP001152320">
    <property type="component" value="Unassembled WGS sequence"/>
</dbReference>
<evidence type="ECO:0000313" key="3">
    <source>
        <dbReference type="EMBL" id="KAJ8018586.1"/>
    </source>
</evidence>
<comment type="caution">
    <text evidence="3">The sequence shown here is derived from an EMBL/GenBank/DDBJ whole genome shotgun (WGS) entry which is preliminary data.</text>
</comment>
<proteinExistence type="predicted"/>
<dbReference type="OrthoDB" id="191651at2759"/>
<keyword evidence="1" id="KW-0175">Coiled coil</keyword>
<keyword evidence="2" id="KW-0812">Transmembrane</keyword>
<evidence type="ECO:0000313" key="4">
    <source>
        <dbReference type="Proteomes" id="UP001152320"/>
    </source>
</evidence>
<keyword evidence="2" id="KW-0472">Membrane</keyword>
<name>A0A9Q0YH33_HOLLE</name>
<feature type="transmembrane region" description="Helical" evidence="2">
    <location>
        <begin position="6"/>
        <end position="27"/>
    </location>
</feature>
<gene>
    <name evidence="3" type="ORF">HOLleu_43343</name>
</gene>
<evidence type="ECO:0000256" key="1">
    <source>
        <dbReference type="SAM" id="Coils"/>
    </source>
</evidence>
<sequence>MKLWIYLIVFVGAAVYVLEVAVNLAVLDASRSELFSYGHLKETLKSKLQEDDCLKLTDFFALPGNQRDKIFNSDTPTDNLLLALEGKGVIQPYDVDRLAEAFTELETKSSCSHLVDFYQKTRTPVFYRETIQKLQEVIKLHKENEHRVETENEAQVQNLHLELQRIKHEHKETENLLQQIKDLYQQTALVRDKFKAECDEYKLELESKKQDQLQTKELLVKETKEKNAMRAEIEQSHLQHSIKSMSLGGSPIGDRLEGTAQVRPPEVGRRSDGSVSTATSRYLKESAIAREFSMLLVKVSVQLTNDHCVLLATYFDLPGSKIDLIRKDSGTPGLTLLGVMKESNIINMYDVGNLQQALADIELRGINETLVKPYQRKIDPLIYEQHKVRQEDS</sequence>
<keyword evidence="2" id="KW-1133">Transmembrane helix</keyword>
<reference evidence="3" key="1">
    <citation type="submission" date="2021-10" db="EMBL/GenBank/DDBJ databases">
        <title>Tropical sea cucumber genome reveals ecological adaptation and Cuvierian tubules defense mechanism.</title>
        <authorList>
            <person name="Chen T."/>
        </authorList>
    </citation>
    <scope>NUCLEOTIDE SEQUENCE</scope>
    <source>
        <strain evidence="3">Nanhai2018</strain>
        <tissue evidence="3">Muscle</tissue>
    </source>
</reference>